<dbReference type="Pfam" id="PF24034">
    <property type="entry name" value="DUF7343"/>
    <property type="match status" value="1"/>
</dbReference>
<dbReference type="eggNOG" id="arCOG00374">
    <property type="taxonomic scope" value="Archaea"/>
</dbReference>
<feature type="transmembrane region" description="Helical" evidence="1">
    <location>
        <begin position="51"/>
        <end position="76"/>
    </location>
</feature>
<dbReference type="Gene3D" id="1.10.10.10">
    <property type="entry name" value="Winged helix-like DNA-binding domain superfamily/Winged helix DNA-binding domain"/>
    <property type="match status" value="1"/>
</dbReference>
<accession>E1QUA1</accession>
<proteinExistence type="predicted"/>
<evidence type="ECO:0000259" key="2">
    <source>
        <dbReference type="Pfam" id="PF24034"/>
    </source>
</evidence>
<name>E1QUA1_VULDI</name>
<dbReference type="GeneID" id="9752664"/>
<keyword evidence="4" id="KW-1185">Reference proteome</keyword>
<gene>
    <name evidence="3" type="ordered locus">Vdis_1721</name>
</gene>
<dbReference type="HOGENOM" id="CLU_1551745_0_0_2"/>
<keyword evidence="1" id="KW-1133">Transmembrane helix</keyword>
<dbReference type="EMBL" id="CP002100">
    <property type="protein sequence ID" value="ADN51095.1"/>
    <property type="molecule type" value="Genomic_DNA"/>
</dbReference>
<keyword evidence="1" id="KW-0472">Membrane</keyword>
<dbReference type="RefSeq" id="WP_013336820.1">
    <property type="nucleotide sequence ID" value="NC_014537.1"/>
</dbReference>
<evidence type="ECO:0000313" key="3">
    <source>
        <dbReference type="EMBL" id="ADN51095.1"/>
    </source>
</evidence>
<reference evidence="3 4" key="1">
    <citation type="journal article" date="2010" name="Stand. Genomic Sci.">
        <title>Complete genome sequence of Vulcanisaeta distributa type strain (IC-017).</title>
        <authorList>
            <person name="Mavromatis K."/>
            <person name="Sikorski J."/>
            <person name="Pabst E."/>
            <person name="Teshima H."/>
            <person name="Lapidus A."/>
            <person name="Lucas S."/>
            <person name="Nolan M."/>
            <person name="Glavina Del Rio T."/>
            <person name="Cheng J.F."/>
            <person name="Bruce D."/>
            <person name="Goodwin L."/>
            <person name="Pitluck S."/>
            <person name="Liolios K."/>
            <person name="Ivanova N."/>
            <person name="Mikhailova N."/>
            <person name="Pati A."/>
            <person name="Chen A."/>
            <person name="Palaniappan K."/>
            <person name="Land M."/>
            <person name="Hauser L."/>
            <person name="Chang Y.J."/>
            <person name="Jeffries C.D."/>
            <person name="Rohde M."/>
            <person name="Spring S."/>
            <person name="Goker M."/>
            <person name="Wirth R."/>
            <person name="Woyke T."/>
            <person name="Bristow J."/>
            <person name="Eisen J.A."/>
            <person name="Markowitz V."/>
            <person name="Hugenholtz P."/>
            <person name="Klenk H.P."/>
            <person name="Kyrpides N.C."/>
        </authorList>
    </citation>
    <scope>NUCLEOTIDE SEQUENCE [LARGE SCALE GENOMIC DNA]</scope>
    <source>
        <strain evidence="4">DSM 14429 / JCM 11212 / NBRC 100878 / IC-017</strain>
    </source>
</reference>
<dbReference type="AlphaFoldDB" id="E1QUA1"/>
<evidence type="ECO:0000313" key="4">
    <source>
        <dbReference type="Proteomes" id="UP000006681"/>
    </source>
</evidence>
<dbReference type="Proteomes" id="UP000006681">
    <property type="component" value="Chromosome"/>
</dbReference>
<dbReference type="OrthoDB" id="28878at2157"/>
<dbReference type="STRING" id="572478.Vdis_1721"/>
<feature type="transmembrane region" description="Helical" evidence="1">
    <location>
        <begin position="12"/>
        <end position="39"/>
    </location>
</feature>
<feature type="domain" description="DUF7343" evidence="2">
    <location>
        <begin position="117"/>
        <end position="175"/>
    </location>
</feature>
<dbReference type="InterPro" id="IPR055767">
    <property type="entry name" value="DUF7343"/>
</dbReference>
<protein>
    <recommendedName>
        <fullName evidence="2">DUF7343 domain-containing protein</fullName>
    </recommendedName>
</protein>
<dbReference type="InterPro" id="IPR036390">
    <property type="entry name" value="WH_DNA-bd_sf"/>
</dbReference>
<evidence type="ECO:0000256" key="1">
    <source>
        <dbReference type="SAM" id="Phobius"/>
    </source>
</evidence>
<organism evidence="3 4">
    <name type="scientific">Vulcanisaeta distributa (strain DSM 14429 / JCM 11212 / NBRC 100878 / IC-017)</name>
    <dbReference type="NCBI Taxonomy" id="572478"/>
    <lineage>
        <taxon>Archaea</taxon>
        <taxon>Thermoproteota</taxon>
        <taxon>Thermoprotei</taxon>
        <taxon>Thermoproteales</taxon>
        <taxon>Thermoproteaceae</taxon>
        <taxon>Vulcanisaeta</taxon>
    </lineage>
</organism>
<keyword evidence="1" id="KW-0812">Transmembrane</keyword>
<dbReference type="SUPFAM" id="SSF46785">
    <property type="entry name" value="Winged helix' DNA-binding domain"/>
    <property type="match status" value="1"/>
</dbReference>
<dbReference type="InterPro" id="IPR036388">
    <property type="entry name" value="WH-like_DNA-bd_sf"/>
</dbReference>
<sequence length="182" mass="20271">MSGGHNALRNVLVIIGAIILGVSAYLLYGALVMVNYMAYYHCMGMMCGMMMYYPLFLPLALLTVGIITVIAPIILIRSTGNTQGLSYAAMRETAAKGDSVTGYSNDYYSKVLRLLPKTEREVLEYVIKSGGEVFQYQIMKDLGLSKVQAWRIVRRLEEKGLVEVIKVKGRNIVKLKDFKGSK</sequence>
<dbReference type="KEGG" id="vdi:Vdis_1721"/>
<reference evidence="4" key="2">
    <citation type="journal article" date="2010" name="Stand. Genomic Sci.">
        <title>Complete genome sequence of Vulcanisaeta distributa type strain (IC-017T).</title>
        <authorList>
            <person name="Mavromatis K."/>
            <person name="Sikorski J."/>
            <person name="Pabst E."/>
            <person name="Teshima H."/>
            <person name="Lapidus A."/>
            <person name="Lucas S."/>
            <person name="Nolan M."/>
            <person name="Glavina Del Rio T."/>
            <person name="Cheng J."/>
            <person name="Bruce D."/>
            <person name="Goodwin L."/>
            <person name="Pitluck S."/>
            <person name="Liolios K."/>
            <person name="Ivanova N."/>
            <person name="Mikhailova N."/>
            <person name="Pati A."/>
            <person name="Chen A."/>
            <person name="Palaniappan K."/>
            <person name="Land M."/>
            <person name="Hauser L."/>
            <person name="Chang Y."/>
            <person name="Jeffries C."/>
            <person name="Rohde M."/>
            <person name="Spring S."/>
            <person name="Goker M."/>
            <person name="Wirth R."/>
            <person name="Woyke T."/>
            <person name="Bristow J."/>
            <person name="Eisen J."/>
            <person name="Markowitz V."/>
            <person name="Hugenholtz P."/>
            <person name="Klenk H."/>
            <person name="Kyrpides N."/>
        </authorList>
    </citation>
    <scope>NUCLEOTIDE SEQUENCE [LARGE SCALE GENOMIC DNA]</scope>
    <source>
        <strain evidence="4">DSM 14429 / JCM 11212 / NBRC 100878 / IC-017</strain>
    </source>
</reference>